<dbReference type="InterPro" id="IPR046373">
    <property type="entry name" value="Acyl-CoA_Oxase/DH_mid-dom_sf"/>
</dbReference>
<dbReference type="EMBL" id="LZJY01000312">
    <property type="protein sequence ID" value="OBH94138.1"/>
    <property type="molecule type" value="Genomic_DNA"/>
</dbReference>
<dbReference type="Gene3D" id="1.20.140.10">
    <property type="entry name" value="Butyryl-CoA Dehydrogenase, subunit A, domain 3"/>
    <property type="match status" value="1"/>
</dbReference>
<dbReference type="InterPro" id="IPR036250">
    <property type="entry name" value="AcylCo_DH-like_C"/>
</dbReference>
<dbReference type="GO" id="GO:0003995">
    <property type="term" value="F:acyl-CoA dehydrogenase activity"/>
    <property type="evidence" value="ECO:0007669"/>
    <property type="project" value="TreeGrafter"/>
</dbReference>
<comment type="similarity">
    <text evidence="2 8">Belongs to the acyl-CoA dehydrogenase family.</text>
</comment>
<dbReference type="Pfam" id="PF02771">
    <property type="entry name" value="Acyl-CoA_dh_N"/>
    <property type="match status" value="1"/>
</dbReference>
<dbReference type="AlphaFoldDB" id="A0A1A2UYL4"/>
<evidence type="ECO:0000259" key="11">
    <source>
        <dbReference type="Pfam" id="PF02771"/>
    </source>
</evidence>
<dbReference type="Proteomes" id="UP000092207">
    <property type="component" value="Unassembled WGS sequence"/>
</dbReference>
<dbReference type="GO" id="GO:0050660">
    <property type="term" value="F:flavin adenine dinucleotide binding"/>
    <property type="evidence" value="ECO:0007669"/>
    <property type="project" value="InterPro"/>
</dbReference>
<feature type="domain" description="Acyl-CoA dehydrogenase/oxidase C-terminal" evidence="9">
    <location>
        <begin position="246"/>
        <end position="394"/>
    </location>
</feature>
<comment type="caution">
    <text evidence="12">The sequence shown here is derived from an EMBL/GenBank/DDBJ whole genome shotgun (WGS) entry which is preliminary data.</text>
</comment>
<dbReference type="Gene3D" id="2.40.110.10">
    <property type="entry name" value="Butyryl-CoA Dehydrogenase, subunit A, domain 2"/>
    <property type="match status" value="1"/>
</dbReference>
<dbReference type="GO" id="GO:0005737">
    <property type="term" value="C:cytoplasm"/>
    <property type="evidence" value="ECO:0007669"/>
    <property type="project" value="TreeGrafter"/>
</dbReference>
<name>A0A1A2UYL4_MYCSC</name>
<accession>A0A1A2UYL4</accession>
<evidence type="ECO:0000313" key="12">
    <source>
        <dbReference type="EMBL" id="OBH94138.1"/>
    </source>
</evidence>
<dbReference type="PANTHER" id="PTHR48083:SF13">
    <property type="entry name" value="ACYL-COA DEHYDROGENASE FAMILY MEMBER 11"/>
    <property type="match status" value="1"/>
</dbReference>
<keyword evidence="5 8" id="KW-0274">FAD</keyword>
<dbReference type="Gene3D" id="1.10.540.10">
    <property type="entry name" value="Acyl-CoA dehydrogenase/oxidase, N-terminal domain"/>
    <property type="match status" value="1"/>
</dbReference>
<comment type="subunit">
    <text evidence="3">Homodimer.</text>
</comment>
<evidence type="ECO:0000256" key="8">
    <source>
        <dbReference type="RuleBase" id="RU362125"/>
    </source>
</evidence>
<evidence type="ECO:0000256" key="3">
    <source>
        <dbReference type="ARBA" id="ARBA00011738"/>
    </source>
</evidence>
<keyword evidence="4 8" id="KW-0285">Flavoprotein</keyword>
<protein>
    <submittedName>
        <fullName evidence="12">Acyl-CoA dehydrogenase</fullName>
    </submittedName>
</protein>
<dbReference type="InterPro" id="IPR037069">
    <property type="entry name" value="AcylCoA_DH/ox_N_sf"/>
</dbReference>
<keyword evidence="6 8" id="KW-0560">Oxidoreductase</keyword>
<evidence type="ECO:0000259" key="9">
    <source>
        <dbReference type="Pfam" id="PF00441"/>
    </source>
</evidence>
<gene>
    <name evidence="12" type="ORF">A5679_01845</name>
</gene>
<dbReference type="SUPFAM" id="SSF56645">
    <property type="entry name" value="Acyl-CoA dehydrogenase NM domain-like"/>
    <property type="match status" value="1"/>
</dbReference>
<evidence type="ECO:0000256" key="5">
    <source>
        <dbReference type="ARBA" id="ARBA00022827"/>
    </source>
</evidence>
<feature type="domain" description="Acyl-CoA dehydrogenase/oxidase N-terminal" evidence="11">
    <location>
        <begin position="15"/>
        <end position="127"/>
    </location>
</feature>
<dbReference type="GO" id="GO:0033539">
    <property type="term" value="P:fatty acid beta-oxidation using acyl-CoA dehydrogenase"/>
    <property type="evidence" value="ECO:0007669"/>
    <property type="project" value="TreeGrafter"/>
</dbReference>
<dbReference type="RefSeq" id="WP_067308312.1">
    <property type="nucleotide sequence ID" value="NZ_LZJY01000312.1"/>
</dbReference>
<evidence type="ECO:0000256" key="1">
    <source>
        <dbReference type="ARBA" id="ARBA00001974"/>
    </source>
</evidence>
<reference evidence="12 13" key="1">
    <citation type="submission" date="2016-06" db="EMBL/GenBank/DDBJ databases">
        <authorList>
            <person name="Kjaerup R.B."/>
            <person name="Dalgaard T.S."/>
            <person name="Juul-Madsen H.R."/>
        </authorList>
    </citation>
    <scope>NUCLEOTIDE SEQUENCE [LARGE SCALE GENOMIC DNA]</scope>
    <source>
        <strain evidence="12 13">E2838</strain>
    </source>
</reference>
<proteinExistence type="inferred from homology"/>
<dbReference type="FunFam" id="2.40.110.10:FF:000002">
    <property type="entry name" value="Acyl-CoA dehydrogenase fadE12"/>
    <property type="match status" value="1"/>
</dbReference>
<dbReference type="InterPro" id="IPR050741">
    <property type="entry name" value="Acyl-CoA_dehydrogenase"/>
</dbReference>
<dbReference type="SUPFAM" id="SSF47203">
    <property type="entry name" value="Acyl-CoA dehydrogenase C-terminal domain-like"/>
    <property type="match status" value="1"/>
</dbReference>
<evidence type="ECO:0000256" key="6">
    <source>
        <dbReference type="ARBA" id="ARBA00023002"/>
    </source>
</evidence>
<evidence type="ECO:0000256" key="2">
    <source>
        <dbReference type="ARBA" id="ARBA00009347"/>
    </source>
</evidence>
<dbReference type="Pfam" id="PF00441">
    <property type="entry name" value="Acyl-CoA_dh_1"/>
    <property type="match status" value="1"/>
</dbReference>
<dbReference type="Pfam" id="PF02770">
    <property type="entry name" value="Acyl-CoA_dh_M"/>
    <property type="match status" value="1"/>
</dbReference>
<evidence type="ECO:0000259" key="10">
    <source>
        <dbReference type="Pfam" id="PF02770"/>
    </source>
</evidence>
<sequence>MSWDFSTDPEWERQLKWVEDFVREECEPIDLIVKESHDLNDPVRQALIPPLQDIVKERGLWATHLGPHLGGPGYGQVKLALLNEILGRSECAPIVFGSQAPDSGNSEILAHYGTPELKARYLEPLLDNRIVSCFSMTEPQGGADPKVFRTTAVQDGNHWIINGEKWFSSFASMASFLIVMAMTDPDAPPYQRYSMFVVPGDTPGINVLRDVGLGYQPMGGGREGYVRYENVRVPADHMLGPRGGAFVVAQTRLGGGRIHHAMRTVGLVRRIFDMLCERAVSRYTQGEVLSNKQLVQEMIADSWMEIEAFRLLTLQTAWKIDQFNDYKAVRADISAVKAMMQKVLHDVSSRALQLHGSLGTTHEMPFVQYLVESFVLGLADGPTEVHKVTLARLLLKDRAPAPDLFPSEHLLRLRAAAEAKFADKLAGIPRGVAIASAAQPGEAGRHHRP</sequence>
<organism evidence="12 13">
    <name type="scientific">Mycobacterium scrofulaceum</name>
    <dbReference type="NCBI Taxonomy" id="1783"/>
    <lineage>
        <taxon>Bacteria</taxon>
        <taxon>Bacillati</taxon>
        <taxon>Actinomycetota</taxon>
        <taxon>Actinomycetes</taxon>
        <taxon>Mycobacteriales</taxon>
        <taxon>Mycobacteriaceae</taxon>
        <taxon>Mycobacterium</taxon>
    </lineage>
</organism>
<comment type="catalytic activity">
    <reaction evidence="7">
        <text>a 2,3-saturated acyl-CoA + A = a 2,3-dehydroacyl-CoA + AH2</text>
        <dbReference type="Rhea" id="RHEA:48608"/>
        <dbReference type="ChEBI" id="CHEBI:13193"/>
        <dbReference type="ChEBI" id="CHEBI:17499"/>
        <dbReference type="ChEBI" id="CHEBI:60015"/>
        <dbReference type="ChEBI" id="CHEBI:65111"/>
    </reaction>
</comment>
<dbReference type="InterPro" id="IPR009075">
    <property type="entry name" value="AcylCo_DH/oxidase_C"/>
</dbReference>
<evidence type="ECO:0000313" key="13">
    <source>
        <dbReference type="Proteomes" id="UP000092207"/>
    </source>
</evidence>
<dbReference type="PANTHER" id="PTHR48083">
    <property type="entry name" value="MEDIUM-CHAIN SPECIFIC ACYL-COA DEHYDROGENASE, MITOCHONDRIAL-RELATED"/>
    <property type="match status" value="1"/>
</dbReference>
<evidence type="ECO:0000256" key="7">
    <source>
        <dbReference type="ARBA" id="ARBA00052546"/>
    </source>
</evidence>
<dbReference type="InterPro" id="IPR006091">
    <property type="entry name" value="Acyl-CoA_Oxase/DH_mid-dom"/>
</dbReference>
<evidence type="ECO:0000256" key="4">
    <source>
        <dbReference type="ARBA" id="ARBA00022630"/>
    </source>
</evidence>
<dbReference type="InterPro" id="IPR009100">
    <property type="entry name" value="AcylCoA_DH/oxidase_NM_dom_sf"/>
</dbReference>
<feature type="domain" description="Acyl-CoA oxidase/dehydrogenase middle" evidence="10">
    <location>
        <begin position="133"/>
        <end position="217"/>
    </location>
</feature>
<dbReference type="InterPro" id="IPR013786">
    <property type="entry name" value="AcylCoA_DH/ox_N"/>
</dbReference>
<comment type="cofactor">
    <cofactor evidence="1 8">
        <name>FAD</name>
        <dbReference type="ChEBI" id="CHEBI:57692"/>
    </cofactor>
</comment>